<reference evidence="6 7" key="1">
    <citation type="journal article" date="2018" name="Evol. Lett.">
        <title>Horizontal gene cluster transfer increased hallucinogenic mushroom diversity.</title>
        <authorList>
            <person name="Reynolds H.T."/>
            <person name="Vijayakumar V."/>
            <person name="Gluck-Thaler E."/>
            <person name="Korotkin H.B."/>
            <person name="Matheny P.B."/>
            <person name="Slot J.C."/>
        </authorList>
    </citation>
    <scope>NUCLEOTIDE SEQUENCE [LARGE SCALE GENOMIC DNA]</scope>
    <source>
        <strain evidence="6 7">2629</strain>
    </source>
</reference>
<evidence type="ECO:0000256" key="2">
    <source>
        <dbReference type="ARBA" id="ARBA00054756"/>
    </source>
</evidence>
<feature type="compositionally biased region" description="Pro residues" evidence="4">
    <location>
        <begin position="453"/>
        <end position="465"/>
    </location>
</feature>
<feature type="region of interest" description="Disordered" evidence="4">
    <location>
        <begin position="443"/>
        <end position="473"/>
    </location>
</feature>
<dbReference type="GO" id="GO:0034551">
    <property type="term" value="P:mitochondrial respiratory chain complex III assembly"/>
    <property type="evidence" value="ECO:0007669"/>
    <property type="project" value="InterPro"/>
</dbReference>
<dbReference type="Gene3D" id="2.160.20.70">
    <property type="match status" value="1"/>
</dbReference>
<dbReference type="SMART" id="SM00673">
    <property type="entry name" value="CARP"/>
    <property type="match status" value="2"/>
</dbReference>
<dbReference type="Pfam" id="PF08603">
    <property type="entry name" value="CAP_C"/>
    <property type="match status" value="1"/>
</dbReference>
<comment type="function">
    <text evidence="2">The N-terminal domain binds to adenylyl cyclase, thereby enabling adenylyl cyclase to be activated by upstream regulatory signals, such as Ras. The C-terminal domain is required for normal cellular morphology and growth control.</text>
</comment>
<dbReference type="FunFam" id="1.25.40.330:FF:000001">
    <property type="entry name" value="Adenylyl cyclase-associated protein"/>
    <property type="match status" value="1"/>
</dbReference>
<dbReference type="OrthoDB" id="77251at2759"/>
<dbReference type="EMBL" id="NHTK01001337">
    <property type="protein sequence ID" value="PPR00051.1"/>
    <property type="molecule type" value="Genomic_DNA"/>
</dbReference>
<proteinExistence type="inferred from homology"/>
<dbReference type="PANTHER" id="PTHR10652">
    <property type="entry name" value="ADENYLYL CYCLASE-ASSOCIATED PROTEIN"/>
    <property type="match status" value="1"/>
</dbReference>
<comment type="caution">
    <text evidence="6">The sequence shown here is derived from an EMBL/GenBank/DDBJ whole genome shotgun (WGS) entry which is preliminary data.</text>
</comment>
<dbReference type="InterPro" id="IPR001837">
    <property type="entry name" value="Adenylate_cyclase-assoc_CAP"/>
</dbReference>
<dbReference type="GO" id="GO:0007015">
    <property type="term" value="P:actin filament organization"/>
    <property type="evidence" value="ECO:0007669"/>
    <property type="project" value="TreeGrafter"/>
</dbReference>
<dbReference type="Pfam" id="PF21938">
    <property type="entry name" value="CAP_N"/>
    <property type="match status" value="1"/>
</dbReference>
<dbReference type="AlphaFoldDB" id="A0A409YAN0"/>
<gene>
    <name evidence="6" type="ORF">CVT24_009007</name>
</gene>
<evidence type="ECO:0000256" key="4">
    <source>
        <dbReference type="SAM" id="MobiDB-lite"/>
    </source>
</evidence>
<evidence type="ECO:0000256" key="3">
    <source>
        <dbReference type="ARBA" id="ARBA00072052"/>
    </source>
</evidence>
<name>A0A409YAN0_9AGAR</name>
<dbReference type="FunCoup" id="A0A409YAN0">
    <property type="interactions" value="264"/>
</dbReference>
<sequence length="700" mass="75775">MSLTPALRAATRAAYRDVLRAASITFSGDPPVLQAFKSKIRSDITQNLPSNPEAVQERITFVREVADVLRKNIVQGTKVTENEAGEGLYRIRMTKDTELGDNESIKNPPPIEPTNRRRRKSQISHYVVDAAQASDVESTTTPLSPLNTANFSALKKAHRNRDVPILREEDLEERFEVGREGNLSIRLKTAFNCFTSPPDYGLEAAASRFEDIAVAIEPTARVRSGSLTGGSSAPYSPTSTTPIGTSSSSPAPPAPSLPAVQTTPESVTVFRTEVIDAKLKPFVALTNNITGPSVKEMVTLVQKQYELLEGFLMMASSCQKPAAESKIQELAKDLPPTFEAISRAKESGRRDRDWFDHLQFIAEGVTLVAWFLYPNPAQYITDTKDSVVYYGNKLKKIYKEKDPKQIDWVNAYVAIFDATAAYVKKYHTTGLSWNPKGISVDSYKPPASSAGAPPAPPPPPPPPKAAAPVPAAPSSGGAAAVFAQLNRGEEVTKGLRKVDKSEMTHKNPALRAGSVVPASSLGTPGKKPVKPTKPQALAGKKPPKFALEGTKWIIEYHENESVTVEETEINQAVNIFNCKASTIIIKGKVNTVNIYNCQKTSVLVHSVVASIGITASPSFQIQILGSAPMIQIDQTDSGQVYLSRDSLSTEITTAKCSAINISLPVEGEEDGVFEEQPVPEMLKTVVSNGKLITTVVEHSG</sequence>
<comment type="similarity">
    <text evidence="1">Belongs to the CAP family.</text>
</comment>
<feature type="region of interest" description="Disordered" evidence="4">
    <location>
        <begin position="223"/>
        <end position="262"/>
    </location>
</feature>
<dbReference type="InterPro" id="IPR006599">
    <property type="entry name" value="CARP_motif"/>
</dbReference>
<dbReference type="SUPFAM" id="SSF69340">
    <property type="entry name" value="C-terminal domain of adenylylcyclase associated protein"/>
    <property type="match status" value="1"/>
</dbReference>
<feature type="domain" description="C-CAP/cofactor C-like" evidence="5">
    <location>
        <begin position="542"/>
        <end position="678"/>
    </location>
</feature>
<evidence type="ECO:0000313" key="7">
    <source>
        <dbReference type="Proteomes" id="UP000284842"/>
    </source>
</evidence>
<accession>A0A409YAN0</accession>
<keyword evidence="7" id="KW-1185">Reference proteome</keyword>
<protein>
    <recommendedName>
        <fullName evidence="3">Adenylyl cyclase-associated protein</fullName>
    </recommendedName>
</protein>
<dbReference type="InParanoid" id="A0A409YAN0"/>
<evidence type="ECO:0000313" key="6">
    <source>
        <dbReference type="EMBL" id="PPR00051.1"/>
    </source>
</evidence>
<dbReference type="GO" id="GO:0005739">
    <property type="term" value="C:mitochondrion"/>
    <property type="evidence" value="ECO:0007669"/>
    <property type="project" value="GOC"/>
</dbReference>
<evidence type="ECO:0000259" key="5">
    <source>
        <dbReference type="PROSITE" id="PS51329"/>
    </source>
</evidence>
<dbReference type="InterPro" id="IPR017901">
    <property type="entry name" value="C-CAP_CF_C-like"/>
</dbReference>
<dbReference type="CDD" id="cd20267">
    <property type="entry name" value="Complex1_LYR_LYRM7"/>
    <property type="match status" value="1"/>
</dbReference>
<dbReference type="PANTHER" id="PTHR10652:SF0">
    <property type="entry name" value="ADENYLYL CYCLASE-ASSOCIATED PROTEIN"/>
    <property type="match status" value="1"/>
</dbReference>
<dbReference type="InterPro" id="IPR036223">
    <property type="entry name" value="CAP_C_sf"/>
</dbReference>
<dbReference type="PROSITE" id="PS51329">
    <property type="entry name" value="C_CAP_COFACTOR_C"/>
    <property type="match status" value="1"/>
</dbReference>
<dbReference type="InterPro" id="IPR045298">
    <property type="entry name" value="Complex1_LYR_LYRM7"/>
</dbReference>
<dbReference type="Proteomes" id="UP000284842">
    <property type="component" value="Unassembled WGS sequence"/>
</dbReference>
<organism evidence="6 7">
    <name type="scientific">Panaeolus cyanescens</name>
    <dbReference type="NCBI Taxonomy" id="181874"/>
    <lineage>
        <taxon>Eukaryota</taxon>
        <taxon>Fungi</taxon>
        <taxon>Dikarya</taxon>
        <taxon>Basidiomycota</taxon>
        <taxon>Agaricomycotina</taxon>
        <taxon>Agaricomycetes</taxon>
        <taxon>Agaricomycetidae</taxon>
        <taxon>Agaricales</taxon>
        <taxon>Agaricineae</taxon>
        <taxon>Galeropsidaceae</taxon>
        <taxon>Panaeolus</taxon>
    </lineage>
</organism>
<dbReference type="InterPro" id="IPR053950">
    <property type="entry name" value="CAP_N"/>
</dbReference>
<dbReference type="InterPro" id="IPR016098">
    <property type="entry name" value="CAP/MinC_C"/>
</dbReference>
<evidence type="ECO:0000256" key="1">
    <source>
        <dbReference type="ARBA" id="ARBA00007659"/>
    </source>
</evidence>
<feature type="region of interest" description="Disordered" evidence="4">
    <location>
        <begin position="99"/>
        <end position="120"/>
    </location>
</feature>
<dbReference type="Gene3D" id="1.25.40.330">
    <property type="entry name" value="Adenylate cyclase-associated CAP, N-terminal domain"/>
    <property type="match status" value="1"/>
</dbReference>
<dbReference type="GO" id="GO:0003779">
    <property type="term" value="F:actin binding"/>
    <property type="evidence" value="ECO:0007669"/>
    <property type="project" value="InterPro"/>
</dbReference>
<dbReference type="GO" id="GO:0008179">
    <property type="term" value="F:adenylate cyclase binding"/>
    <property type="evidence" value="ECO:0007669"/>
    <property type="project" value="TreeGrafter"/>
</dbReference>
<dbReference type="STRING" id="181874.A0A409YAN0"/>
<dbReference type="InterPro" id="IPR013912">
    <property type="entry name" value="Adenylate_cyclase-assoc_CAP_C"/>
</dbReference>
<dbReference type="SUPFAM" id="SSF101278">
    <property type="entry name" value="N-terminal domain of adenylylcyclase associated protein, CAP"/>
    <property type="match status" value="1"/>
</dbReference>
<feature type="region of interest" description="Disordered" evidence="4">
    <location>
        <begin position="500"/>
        <end position="541"/>
    </location>
</feature>
<dbReference type="InterPro" id="IPR036222">
    <property type="entry name" value="CAP_N_sf"/>
</dbReference>
<feature type="compositionally biased region" description="Low complexity" evidence="4">
    <location>
        <begin position="229"/>
        <end position="249"/>
    </location>
</feature>
<dbReference type="GO" id="GO:0019933">
    <property type="term" value="P:cAMP-mediated signaling"/>
    <property type="evidence" value="ECO:0007669"/>
    <property type="project" value="TreeGrafter"/>
</dbReference>